<comment type="caution">
    <text evidence="1">The sequence shown here is derived from an EMBL/GenBank/DDBJ whole genome shotgun (WGS) entry which is preliminary data.</text>
</comment>
<keyword evidence="2" id="KW-1185">Reference proteome</keyword>
<evidence type="ECO:0000313" key="1">
    <source>
        <dbReference type="EMBL" id="KNZ44477.1"/>
    </source>
</evidence>
<dbReference type="OrthoDB" id="2507825at2759"/>
<sequence length="184" mass="21011">MPNPINPQVPWSPPPHIQPGLSTQEYSLDYAPPGRHSAGAPAPAILCRSAGSAPPKIRSAIPWPWQRQGSCSRLPIRPKWHESKQAAKEMIKAAELAGVASRFKWTEEASLELLAFVKMIKEEYDKLSVKQPGFTKFSKYFLQNDNCKDKFPLLIKIENDTMIRHYWVLMNTFRVCTWFFILSV</sequence>
<dbReference type="VEuPathDB" id="FungiDB:VP01_9122g1"/>
<name>A0A0L6U857_9BASI</name>
<accession>A0A0L6U857</accession>
<protein>
    <submittedName>
        <fullName evidence="1">Uncharacterized protein</fullName>
    </submittedName>
</protein>
<organism evidence="1 2">
    <name type="scientific">Puccinia sorghi</name>
    <dbReference type="NCBI Taxonomy" id="27349"/>
    <lineage>
        <taxon>Eukaryota</taxon>
        <taxon>Fungi</taxon>
        <taxon>Dikarya</taxon>
        <taxon>Basidiomycota</taxon>
        <taxon>Pucciniomycotina</taxon>
        <taxon>Pucciniomycetes</taxon>
        <taxon>Pucciniales</taxon>
        <taxon>Pucciniaceae</taxon>
        <taxon>Puccinia</taxon>
    </lineage>
</organism>
<dbReference type="AlphaFoldDB" id="A0A0L6U857"/>
<proteinExistence type="predicted"/>
<gene>
    <name evidence="1" type="ORF">VP01_9122g1</name>
</gene>
<dbReference type="Proteomes" id="UP000037035">
    <property type="component" value="Unassembled WGS sequence"/>
</dbReference>
<reference evidence="1 2" key="1">
    <citation type="submission" date="2015-08" db="EMBL/GenBank/DDBJ databases">
        <title>Next Generation Sequencing and Analysis of the Genome of Puccinia sorghi L Schw, the Causal Agent of Maize Common Rust.</title>
        <authorList>
            <person name="Rochi L."/>
            <person name="Burguener G."/>
            <person name="Darino M."/>
            <person name="Turjanski A."/>
            <person name="Kreff E."/>
            <person name="Dieguez M.J."/>
            <person name="Sacco F."/>
        </authorList>
    </citation>
    <scope>NUCLEOTIDE SEQUENCE [LARGE SCALE GENOMIC DNA]</scope>
    <source>
        <strain evidence="1 2">RO10H11247</strain>
    </source>
</reference>
<evidence type="ECO:0000313" key="2">
    <source>
        <dbReference type="Proteomes" id="UP000037035"/>
    </source>
</evidence>
<dbReference type="EMBL" id="LAVV01014741">
    <property type="protein sequence ID" value="KNZ44477.1"/>
    <property type="molecule type" value="Genomic_DNA"/>
</dbReference>